<comment type="caution">
    <text evidence="2">The sequence shown here is derived from an EMBL/GenBank/DDBJ whole genome shotgun (WGS) entry which is preliminary data.</text>
</comment>
<feature type="transmembrane region" description="Helical" evidence="1">
    <location>
        <begin position="20"/>
        <end position="43"/>
    </location>
</feature>
<sequence length="364" mass="41019">MNISEQTQTIKNLAKNLVKSWRVFVIFLVSLTLILGLGSYWYGHHQTSTVTYKATSKILITPDKKKNLDGGNLQVYLNTEKTIIGSDKFSSYLGKKLFNKNIAKTRNIDYQVESENGTSIISIHTVDSNSSDARKIANGISREIIKNPKNILQGGSAEIISTNIVTQVASSRSLKKLLILSIAIALIISLIITFIWAFHRGNIYDSTILAQAFKTSVIYNVHDEHALEDAFNKIFRRITQLSSEKVLDLSILYFNDSQNFVPTLLKVLNDKQINPSVYVYTNDEITTKSDYVQQLKINDLYETNFEKPKIDLIDCSDVVNSGLGSYELVIVKDGMLTKKQLAKLQIEIGQVPNKKMFIIYYSGL</sequence>
<keyword evidence="1" id="KW-1133">Transmembrane helix</keyword>
<dbReference type="Proteomes" id="UP001597191">
    <property type="component" value="Unassembled WGS sequence"/>
</dbReference>
<dbReference type="RefSeq" id="WP_125651222.1">
    <property type="nucleotide sequence ID" value="NZ_JBHTOH010000076.1"/>
</dbReference>
<accession>A0ABW4BR47</accession>
<evidence type="ECO:0000313" key="3">
    <source>
        <dbReference type="Proteomes" id="UP001597191"/>
    </source>
</evidence>
<name>A0ABW4BR47_9LACO</name>
<keyword evidence="3" id="KW-1185">Reference proteome</keyword>
<evidence type="ECO:0008006" key="4">
    <source>
        <dbReference type="Google" id="ProtNLM"/>
    </source>
</evidence>
<keyword evidence="1" id="KW-0812">Transmembrane</keyword>
<reference evidence="3" key="1">
    <citation type="journal article" date="2019" name="Int. J. Syst. Evol. Microbiol.">
        <title>The Global Catalogue of Microorganisms (GCM) 10K type strain sequencing project: providing services to taxonomists for standard genome sequencing and annotation.</title>
        <authorList>
            <consortium name="The Broad Institute Genomics Platform"/>
            <consortium name="The Broad Institute Genome Sequencing Center for Infectious Disease"/>
            <person name="Wu L."/>
            <person name="Ma J."/>
        </authorList>
    </citation>
    <scope>NUCLEOTIDE SEQUENCE [LARGE SCALE GENOMIC DNA]</scope>
    <source>
        <strain evidence="3">CCM 8937</strain>
    </source>
</reference>
<proteinExistence type="predicted"/>
<gene>
    <name evidence="2" type="ORF">ACFQ4R_07630</name>
</gene>
<protein>
    <recommendedName>
        <fullName evidence="4">Capsular polysaccharide biosynthesis protein</fullName>
    </recommendedName>
</protein>
<evidence type="ECO:0000313" key="2">
    <source>
        <dbReference type="EMBL" id="MFD1411452.1"/>
    </source>
</evidence>
<evidence type="ECO:0000256" key="1">
    <source>
        <dbReference type="SAM" id="Phobius"/>
    </source>
</evidence>
<dbReference type="EMBL" id="JBHTOH010000076">
    <property type="protein sequence ID" value="MFD1411452.1"/>
    <property type="molecule type" value="Genomic_DNA"/>
</dbReference>
<feature type="transmembrane region" description="Helical" evidence="1">
    <location>
        <begin position="177"/>
        <end position="198"/>
    </location>
</feature>
<organism evidence="2 3">
    <name type="scientific">Lapidilactobacillus gannanensis</name>
    <dbReference type="NCBI Taxonomy" id="2486002"/>
    <lineage>
        <taxon>Bacteria</taxon>
        <taxon>Bacillati</taxon>
        <taxon>Bacillota</taxon>
        <taxon>Bacilli</taxon>
        <taxon>Lactobacillales</taxon>
        <taxon>Lactobacillaceae</taxon>
        <taxon>Lapidilactobacillus</taxon>
    </lineage>
</organism>
<keyword evidence="1" id="KW-0472">Membrane</keyword>